<keyword evidence="3" id="KW-0268">Exocytosis</keyword>
<feature type="domain" description="Exocyst complex component Sec10 N-terminal" evidence="8">
    <location>
        <begin position="66"/>
        <end position="187"/>
    </location>
</feature>
<name>A0ABR0JP47_9EURO</name>
<sequence>MDLQQYLGQNPPADQPTRSIFPKGPAFNLEDFSNRDFIAKDFIESLTESAQSSNRRSNGANAPFDPKPLIRTFEQASRRLDELSGELEHRENELSAAVRRAEAQHASNTETLGRKLNQTIESFQKLDTSLKSDRGERWGGNVAVETGRRLEELDRQRTKALDAHFLIECWDEVSNRGEVTLLENLRRSGTGEGKIRSANTARQLLRISQRLDPNSHAQANGVSQANGETPNGTTGGRNFNTREVIEKFIETLENDMLKLFDDFYRRQNFEEMKNCAIVLQDFNGGASVQAAFVNQHQFFIDRSNLVTDEVGGDQETWMRLSDPDAELPGVEPGLQSLIDEVKVVVQEESAIIKRAFPYPEQVLGKFVQRVFQQSIQQRLEVVLEKAESESTLAYLRSLQAARSYISILVDDLKAHGLTEHPESVTSQTSQLLDQQLDELFTPYFGGSAYIDKEKHNLQELYKSLLFKFELFHSRRQKEPKTYLASLRNRGQELLASAREATDAYVKSLDLEKMSPTQKRILLSVAGLNNTDKAQPDVELSEADGRLNVVFAKRMLKWLAEGVRRGLELGGGSETPKDVAALLNLILKNLLELYVEVALDAAADAASSAEYAKRDPDLSYLASLRTAVHITHLVQSCINTLLIPLASTSLTTRREMEKNTRTAVARIEDQINTIEQQTIDGVLNWTSRLLSNQNRTDFRPRAETENISLEQAQTPTCDSVCRFLGVFHDTASQSFDGANLSVLLTEVAVGFRAQLLQHFTKYQVNRIGGVMLARDMSRYVQMLRSWGLDETFKASLEVLTELASIFVLLPDALKERLRGQVLGNLGKENLRPYLLKRDDYMEVGMQSLLHSL</sequence>
<evidence type="ECO:0000256" key="4">
    <source>
        <dbReference type="ARBA" id="ARBA00023054"/>
    </source>
</evidence>
<keyword evidence="4 5" id="KW-0175">Coiled coil</keyword>
<proteinExistence type="inferred from homology"/>
<evidence type="ECO:0000256" key="5">
    <source>
        <dbReference type="SAM" id="Coils"/>
    </source>
</evidence>
<organism evidence="9 10">
    <name type="scientific">Exophiala sideris</name>
    <dbReference type="NCBI Taxonomy" id="1016849"/>
    <lineage>
        <taxon>Eukaryota</taxon>
        <taxon>Fungi</taxon>
        <taxon>Dikarya</taxon>
        <taxon>Ascomycota</taxon>
        <taxon>Pezizomycotina</taxon>
        <taxon>Eurotiomycetes</taxon>
        <taxon>Chaetothyriomycetidae</taxon>
        <taxon>Chaetothyriales</taxon>
        <taxon>Herpotrichiellaceae</taxon>
        <taxon>Exophiala</taxon>
    </lineage>
</organism>
<comment type="caution">
    <text evidence="9">The sequence shown here is derived from an EMBL/GenBank/DDBJ whole genome shotgun (WGS) entry which is preliminary data.</text>
</comment>
<gene>
    <name evidence="9" type="primary">SEC10</name>
    <name evidence="9" type="ORF">LTR69_001677</name>
</gene>
<feature type="compositionally biased region" description="Polar residues" evidence="6">
    <location>
        <begin position="49"/>
        <end position="60"/>
    </location>
</feature>
<dbReference type="InterPro" id="IPR048625">
    <property type="entry name" value="Sec10_N"/>
</dbReference>
<evidence type="ECO:0000313" key="10">
    <source>
        <dbReference type="Proteomes" id="UP001345691"/>
    </source>
</evidence>
<evidence type="ECO:0000256" key="6">
    <source>
        <dbReference type="SAM" id="MobiDB-lite"/>
    </source>
</evidence>
<dbReference type="EMBL" id="JAVRRF010000002">
    <property type="protein sequence ID" value="KAK5067688.1"/>
    <property type="molecule type" value="Genomic_DNA"/>
</dbReference>
<evidence type="ECO:0000259" key="8">
    <source>
        <dbReference type="Pfam" id="PF20667"/>
    </source>
</evidence>
<feature type="region of interest" description="Disordered" evidence="6">
    <location>
        <begin position="49"/>
        <end position="69"/>
    </location>
</feature>
<keyword evidence="10" id="KW-1185">Reference proteome</keyword>
<keyword evidence="2" id="KW-0813">Transport</keyword>
<evidence type="ECO:0000259" key="7">
    <source>
        <dbReference type="Pfam" id="PF07393"/>
    </source>
</evidence>
<dbReference type="InterPro" id="IPR048627">
    <property type="entry name" value="Sec10_HB"/>
</dbReference>
<reference evidence="9 10" key="1">
    <citation type="submission" date="2023-08" db="EMBL/GenBank/DDBJ databases">
        <title>Black Yeasts Isolated from many extreme environments.</title>
        <authorList>
            <person name="Coleine C."/>
            <person name="Stajich J.E."/>
            <person name="Selbmann L."/>
        </authorList>
    </citation>
    <scope>NUCLEOTIDE SEQUENCE [LARGE SCALE GENOMIC DNA]</scope>
    <source>
        <strain evidence="9 10">CCFEE 6328</strain>
    </source>
</reference>
<dbReference type="Pfam" id="PF20667">
    <property type="entry name" value="Sec10_N"/>
    <property type="match status" value="1"/>
</dbReference>
<dbReference type="PANTHER" id="PTHR12100">
    <property type="entry name" value="SEC10"/>
    <property type="match status" value="1"/>
</dbReference>
<feature type="domain" description="Exocyst complex component Sec10-like alpha-helical bundle" evidence="7">
    <location>
        <begin position="196"/>
        <end position="845"/>
    </location>
</feature>
<accession>A0ABR0JP47</accession>
<evidence type="ECO:0000256" key="1">
    <source>
        <dbReference type="ARBA" id="ARBA00006572"/>
    </source>
</evidence>
<feature type="coiled-coil region" evidence="5">
    <location>
        <begin position="73"/>
        <end position="104"/>
    </location>
</feature>
<dbReference type="PANTHER" id="PTHR12100:SF0">
    <property type="entry name" value="EXOCYST COMPLEX COMPONENT 5"/>
    <property type="match status" value="1"/>
</dbReference>
<comment type="similarity">
    <text evidence="1">Belongs to the SEC10 family.</text>
</comment>
<dbReference type="InterPro" id="IPR009976">
    <property type="entry name" value="Sec10-like"/>
</dbReference>
<protein>
    <submittedName>
        <fullName evidence="9">Exocyst complex component 5</fullName>
    </submittedName>
</protein>
<dbReference type="Pfam" id="PF07393">
    <property type="entry name" value="Sec10_HB"/>
    <property type="match status" value="1"/>
</dbReference>
<evidence type="ECO:0000313" key="9">
    <source>
        <dbReference type="EMBL" id="KAK5067688.1"/>
    </source>
</evidence>
<evidence type="ECO:0000256" key="3">
    <source>
        <dbReference type="ARBA" id="ARBA00022483"/>
    </source>
</evidence>
<feature type="region of interest" description="Disordered" evidence="6">
    <location>
        <begin position="213"/>
        <end position="238"/>
    </location>
</feature>
<feature type="region of interest" description="Disordered" evidence="6">
    <location>
        <begin position="1"/>
        <end position="22"/>
    </location>
</feature>
<evidence type="ECO:0000256" key="2">
    <source>
        <dbReference type="ARBA" id="ARBA00022448"/>
    </source>
</evidence>
<dbReference type="Proteomes" id="UP001345691">
    <property type="component" value="Unassembled WGS sequence"/>
</dbReference>